<dbReference type="HOGENOM" id="CLU_3163199_0_0_2"/>
<proteinExistence type="predicted"/>
<dbReference type="EMBL" id="JH597761">
    <property type="protein sequence ID" value="EHP70317.1"/>
    <property type="molecule type" value="Genomic_DNA"/>
</dbReference>
<gene>
    <name evidence="1" type="ORF">MetMK1DRAFT_00008190</name>
</gene>
<evidence type="ECO:0000313" key="1">
    <source>
        <dbReference type="EMBL" id="EHP70317.1"/>
    </source>
</evidence>
<keyword evidence="2" id="KW-1185">Reference proteome</keyword>
<accession>H2C246</accession>
<evidence type="ECO:0000313" key="2">
    <source>
        <dbReference type="Proteomes" id="UP000003980"/>
    </source>
</evidence>
<dbReference type="AlphaFoldDB" id="H2C246"/>
<dbReference type="Proteomes" id="UP000003980">
    <property type="component" value="Unassembled WGS sequence"/>
</dbReference>
<dbReference type="STRING" id="671065.MetMK1DRAFT_00008190"/>
<organism evidence="1 2">
    <name type="scientific">Metallosphaera yellowstonensis MK1</name>
    <dbReference type="NCBI Taxonomy" id="671065"/>
    <lineage>
        <taxon>Archaea</taxon>
        <taxon>Thermoproteota</taxon>
        <taxon>Thermoprotei</taxon>
        <taxon>Sulfolobales</taxon>
        <taxon>Sulfolobaceae</taxon>
        <taxon>Metallosphaera</taxon>
    </lineage>
</organism>
<reference evidence="1 2" key="1">
    <citation type="submission" date="2012-01" db="EMBL/GenBank/DDBJ databases">
        <title>Improved High-Quality Draft sequence of Metallosphaera yellowstonensis MK1.</title>
        <authorList>
            <consortium name="US DOE Joint Genome Institute"/>
            <person name="Lucas S."/>
            <person name="Han J."/>
            <person name="Cheng J.-F."/>
            <person name="Goodwin L."/>
            <person name="Pitluck S."/>
            <person name="Peters L."/>
            <person name="Teshima H."/>
            <person name="Detter J.C."/>
            <person name="Han C."/>
            <person name="Tapia R."/>
            <person name="Land M."/>
            <person name="Hauser L."/>
            <person name="Kyrpides N."/>
            <person name="Kozubal M."/>
            <person name="Macur R.E."/>
            <person name="Jay Z."/>
            <person name="Inskeep W."/>
            <person name="Woyke T."/>
        </authorList>
    </citation>
    <scope>NUCLEOTIDE SEQUENCE [LARGE SCALE GENOMIC DNA]</scope>
    <source>
        <strain evidence="1 2">MK1</strain>
    </source>
</reference>
<sequence>MIILEMKFLITFYNKRDSRHEEAVVNSFRQNVKFISFRHKLLYDAEA</sequence>
<name>H2C246_9CREN</name>
<protein>
    <submittedName>
        <fullName evidence="1">Uncharacterized protein</fullName>
    </submittedName>
</protein>